<evidence type="ECO:0000313" key="2">
    <source>
        <dbReference type="EMBL" id="AIC15438.1"/>
    </source>
</evidence>
<organism evidence="2 3">
    <name type="scientific">Nitrososphaera viennensis EN76</name>
    <dbReference type="NCBI Taxonomy" id="926571"/>
    <lineage>
        <taxon>Archaea</taxon>
        <taxon>Nitrososphaerota</taxon>
        <taxon>Nitrososphaeria</taxon>
        <taxon>Nitrososphaerales</taxon>
        <taxon>Nitrososphaeraceae</taxon>
        <taxon>Nitrososphaera</taxon>
    </lineage>
</organism>
<feature type="transmembrane region" description="Helical" evidence="1">
    <location>
        <begin position="243"/>
        <end position="264"/>
    </location>
</feature>
<keyword evidence="1" id="KW-0472">Membrane</keyword>
<dbReference type="KEGG" id="nvn:NVIE_012040"/>
<dbReference type="Proteomes" id="UP000027093">
    <property type="component" value="Chromosome"/>
</dbReference>
<evidence type="ECO:0000256" key="1">
    <source>
        <dbReference type="SAM" id="Phobius"/>
    </source>
</evidence>
<keyword evidence="1" id="KW-0812">Transmembrane</keyword>
<keyword evidence="3" id="KW-1185">Reference proteome</keyword>
<dbReference type="RefSeq" id="WP_144239532.1">
    <property type="nucleotide sequence ID" value="NZ_CP007536.1"/>
</dbReference>
<sequence length="274" mass="30186">MIDKPARIRAVHFLSVFAILLLIAITLVPANAEEMITIQRYYAPIDDRPGPDVLFYPLKTGQELKWLNADNVVHRLDITLQNGTLVSNSGSIEPNSHYSYRFEQPGTYHFKSVDYPSIDGDVYVTDDIMTMTDSLGNSLDVQVSWTPAAPSAHKETWFKVIFINPETGRNQGNITQVFSVTDSKGNSAYPMQIFTPTGVQTGAYIFESKDEYTVKSSISYINFVPSEAEAKFSLVTTPEMSSVTAVMVISGIAISAIAALARIVRASKNGKLDS</sequence>
<accession>A0A060HIU4</accession>
<dbReference type="AlphaFoldDB" id="A0A060HIU4"/>
<gene>
    <name evidence="2" type="ORF">NVIE_012040</name>
</gene>
<keyword evidence="1" id="KW-1133">Transmembrane helix</keyword>
<dbReference type="HOGENOM" id="CLU_1014171_0_0_2"/>
<evidence type="ECO:0000313" key="3">
    <source>
        <dbReference type="Proteomes" id="UP000027093"/>
    </source>
</evidence>
<dbReference type="EMBL" id="CP007536">
    <property type="protein sequence ID" value="AIC15438.1"/>
    <property type="molecule type" value="Genomic_DNA"/>
</dbReference>
<reference evidence="2 3" key="1">
    <citation type="journal article" date="2014" name="Int. J. Syst. Evol. Microbiol.">
        <title>Nitrososphaera viennensis gen. nov., sp. nov., an aerobic and mesophilic, ammonia-oxidizing archaeon from soil and a member of the archaeal phylum Thaumarchaeota.</title>
        <authorList>
            <person name="Stieglmeier M."/>
            <person name="Klingl A."/>
            <person name="Alves R.J."/>
            <person name="Rittmann S.K."/>
            <person name="Melcher M."/>
            <person name="Leisch N."/>
            <person name="Schleper C."/>
        </authorList>
    </citation>
    <scope>NUCLEOTIDE SEQUENCE [LARGE SCALE GENOMIC DNA]</scope>
    <source>
        <strain evidence="2">EN76</strain>
    </source>
</reference>
<dbReference type="GeneID" id="74686396"/>
<name>A0A060HIU4_9ARCH</name>
<dbReference type="Gene3D" id="2.60.40.420">
    <property type="entry name" value="Cupredoxins - blue copper proteins"/>
    <property type="match status" value="1"/>
</dbReference>
<proteinExistence type="predicted"/>
<protein>
    <submittedName>
        <fullName evidence="2">Uncharacterized protein</fullName>
    </submittedName>
</protein>
<dbReference type="SUPFAM" id="SSF49503">
    <property type="entry name" value="Cupredoxins"/>
    <property type="match status" value="1"/>
</dbReference>
<dbReference type="InterPro" id="IPR008972">
    <property type="entry name" value="Cupredoxin"/>
</dbReference>